<evidence type="ECO:0000313" key="5">
    <source>
        <dbReference type="Proteomes" id="UP001203338"/>
    </source>
</evidence>
<dbReference type="InterPro" id="IPR005031">
    <property type="entry name" value="COQ10_START"/>
</dbReference>
<keyword evidence="2" id="KW-1277">Toxin-antitoxin system</keyword>
<gene>
    <name evidence="4" type="ORF">M3P05_08655</name>
</gene>
<dbReference type="EMBL" id="JAMFLX010000009">
    <property type="protein sequence ID" value="MCL6270006.1"/>
    <property type="molecule type" value="Genomic_DNA"/>
</dbReference>
<dbReference type="Pfam" id="PF03364">
    <property type="entry name" value="Polyketide_cyc"/>
    <property type="match status" value="1"/>
</dbReference>
<sequence>MKNVQRTALVMHSAQNMYELVNKVEEYPGFLPWCDGAEVIERTDTMQEARVSVSRGGVKGTFVTRNAMVPGLRIEINLKEGPFTDLRGVWEFKPLMDNACKVILDLSFEMDNKLLKSAVGKVFEQAANTLVDSFCARADQLYGG</sequence>
<dbReference type="Proteomes" id="UP001203338">
    <property type="component" value="Unassembled WGS sequence"/>
</dbReference>
<dbReference type="PANTHER" id="PTHR12901:SF10">
    <property type="entry name" value="COENZYME Q-BINDING PROTEIN COQ10, MITOCHONDRIAL"/>
    <property type="match status" value="1"/>
</dbReference>
<dbReference type="CDD" id="cd07813">
    <property type="entry name" value="COQ10p_like"/>
    <property type="match status" value="1"/>
</dbReference>
<dbReference type="RefSeq" id="WP_249699145.1">
    <property type="nucleotide sequence ID" value="NZ_JAMFLX010000009.1"/>
</dbReference>
<dbReference type="InterPro" id="IPR023393">
    <property type="entry name" value="START-like_dom_sf"/>
</dbReference>
<feature type="domain" description="Coenzyme Q-binding protein COQ10 START" evidence="3">
    <location>
        <begin position="12"/>
        <end position="134"/>
    </location>
</feature>
<evidence type="ECO:0000256" key="1">
    <source>
        <dbReference type="ARBA" id="ARBA00008918"/>
    </source>
</evidence>
<comment type="similarity">
    <text evidence="1">Belongs to the ribosome association toxin RatA family.</text>
</comment>
<reference evidence="4 5" key="1">
    <citation type="submission" date="2022-05" db="EMBL/GenBank/DDBJ databases">
        <authorList>
            <person name="Park J.-S."/>
        </authorList>
    </citation>
    <scope>NUCLEOTIDE SEQUENCE [LARGE SCALE GENOMIC DNA]</scope>
    <source>
        <strain evidence="4 5">2012CJ34-2</strain>
    </source>
</reference>
<name>A0ABT0PFH0_9GAMM</name>
<evidence type="ECO:0000256" key="2">
    <source>
        <dbReference type="ARBA" id="ARBA00022649"/>
    </source>
</evidence>
<accession>A0ABT0PFH0</accession>
<dbReference type="InterPro" id="IPR044996">
    <property type="entry name" value="COQ10-like"/>
</dbReference>
<keyword evidence="5" id="KW-1185">Reference proteome</keyword>
<evidence type="ECO:0000259" key="3">
    <source>
        <dbReference type="Pfam" id="PF03364"/>
    </source>
</evidence>
<dbReference type="PANTHER" id="PTHR12901">
    <property type="entry name" value="SPERM PROTEIN HOMOLOG"/>
    <property type="match status" value="1"/>
</dbReference>
<protein>
    <submittedName>
        <fullName evidence="4">Type II toxin-antitoxin system RatA family toxin</fullName>
    </submittedName>
</protein>
<comment type="caution">
    <text evidence="4">The sequence shown here is derived from an EMBL/GenBank/DDBJ whole genome shotgun (WGS) entry which is preliminary data.</text>
</comment>
<proteinExistence type="inferred from homology"/>
<organism evidence="4 5">
    <name type="scientific">Parendozoicomonas callyspongiae</name>
    <dbReference type="NCBI Taxonomy" id="2942213"/>
    <lineage>
        <taxon>Bacteria</taxon>
        <taxon>Pseudomonadati</taxon>
        <taxon>Pseudomonadota</taxon>
        <taxon>Gammaproteobacteria</taxon>
        <taxon>Oceanospirillales</taxon>
        <taxon>Endozoicomonadaceae</taxon>
        <taxon>Parendozoicomonas</taxon>
    </lineage>
</organism>
<dbReference type="SUPFAM" id="SSF55961">
    <property type="entry name" value="Bet v1-like"/>
    <property type="match status" value="1"/>
</dbReference>
<dbReference type="Gene3D" id="3.30.530.20">
    <property type="match status" value="1"/>
</dbReference>
<evidence type="ECO:0000313" key="4">
    <source>
        <dbReference type="EMBL" id="MCL6270006.1"/>
    </source>
</evidence>